<sequence>MSPRHAGIHLSVVSLGSAHRVCAIWRVSGPAGPRHPCDFPVALLLPRAGAEQDWAVETTLEGLEGHGSGDGPACVDLATSADGIRFLALRPGLCAPDLLDLSHAALGQGHREWARLAADAPGAFRPRALEAYAPRWYATSVLTGSGGAHRTRVNLLHSLPHQALYAYAAGLLANAAP</sequence>
<name>A0ABW1FRK3_9ACTN</name>
<accession>A0ABW1FRK3</accession>
<reference evidence="2" key="1">
    <citation type="journal article" date="2019" name="Int. J. Syst. Evol. Microbiol.">
        <title>The Global Catalogue of Microorganisms (GCM) 10K type strain sequencing project: providing services to taxonomists for standard genome sequencing and annotation.</title>
        <authorList>
            <consortium name="The Broad Institute Genomics Platform"/>
            <consortium name="The Broad Institute Genome Sequencing Center for Infectious Disease"/>
            <person name="Wu L."/>
            <person name="Ma J."/>
        </authorList>
    </citation>
    <scope>NUCLEOTIDE SEQUENCE [LARGE SCALE GENOMIC DNA]</scope>
    <source>
        <strain evidence="2">CGMCC 1.15809</strain>
    </source>
</reference>
<dbReference type="RefSeq" id="WP_345086731.1">
    <property type="nucleotide sequence ID" value="NZ_BAAAWG010000012.1"/>
</dbReference>
<organism evidence="1 2">
    <name type="scientific">Streptomyces ramulosus</name>
    <dbReference type="NCBI Taxonomy" id="47762"/>
    <lineage>
        <taxon>Bacteria</taxon>
        <taxon>Bacillati</taxon>
        <taxon>Actinomycetota</taxon>
        <taxon>Actinomycetes</taxon>
        <taxon>Kitasatosporales</taxon>
        <taxon>Streptomycetaceae</taxon>
        <taxon>Streptomyces</taxon>
    </lineage>
</organism>
<proteinExistence type="predicted"/>
<dbReference type="Proteomes" id="UP001596241">
    <property type="component" value="Unassembled WGS sequence"/>
</dbReference>
<protein>
    <submittedName>
        <fullName evidence="1">Uncharacterized protein</fullName>
    </submittedName>
</protein>
<gene>
    <name evidence="1" type="ORF">ACFP3M_28800</name>
</gene>
<evidence type="ECO:0000313" key="2">
    <source>
        <dbReference type="Proteomes" id="UP001596241"/>
    </source>
</evidence>
<dbReference type="EMBL" id="JBHSPW010000017">
    <property type="protein sequence ID" value="MFC5896805.1"/>
    <property type="molecule type" value="Genomic_DNA"/>
</dbReference>
<comment type="caution">
    <text evidence="1">The sequence shown here is derived from an EMBL/GenBank/DDBJ whole genome shotgun (WGS) entry which is preliminary data.</text>
</comment>
<evidence type="ECO:0000313" key="1">
    <source>
        <dbReference type="EMBL" id="MFC5896805.1"/>
    </source>
</evidence>
<keyword evidence="2" id="KW-1185">Reference proteome</keyword>